<dbReference type="KEGG" id="sro:Sros_6804"/>
<name>D2B5K8_STRRD</name>
<protein>
    <submittedName>
        <fullName evidence="2">Uncharacterized protein</fullName>
    </submittedName>
</protein>
<dbReference type="STRING" id="479432.Sros_6804"/>
<keyword evidence="3" id="KW-1185">Reference proteome</keyword>
<proteinExistence type="predicted"/>
<evidence type="ECO:0000313" key="2">
    <source>
        <dbReference type="EMBL" id="ACZ89513.1"/>
    </source>
</evidence>
<gene>
    <name evidence="2" type="ordered locus">Sros_6804</name>
</gene>
<dbReference type="RefSeq" id="WP_012893244.1">
    <property type="nucleotide sequence ID" value="NC_013595.1"/>
</dbReference>
<dbReference type="HOGENOM" id="CLU_2738413_0_0_11"/>
<accession>D2B5K8</accession>
<feature type="region of interest" description="Disordered" evidence="1">
    <location>
        <begin position="13"/>
        <end position="36"/>
    </location>
</feature>
<evidence type="ECO:0000313" key="3">
    <source>
        <dbReference type="Proteomes" id="UP000002029"/>
    </source>
</evidence>
<reference evidence="2 3" key="1">
    <citation type="journal article" date="2010" name="Stand. Genomic Sci.">
        <title>Complete genome sequence of Streptosporangium roseum type strain (NI 9100).</title>
        <authorList>
            <person name="Nolan M."/>
            <person name="Sikorski J."/>
            <person name="Jando M."/>
            <person name="Lucas S."/>
            <person name="Lapidus A."/>
            <person name="Glavina Del Rio T."/>
            <person name="Chen F."/>
            <person name="Tice H."/>
            <person name="Pitluck S."/>
            <person name="Cheng J.F."/>
            <person name="Chertkov O."/>
            <person name="Sims D."/>
            <person name="Meincke L."/>
            <person name="Brettin T."/>
            <person name="Han C."/>
            <person name="Detter J.C."/>
            <person name="Bruce D."/>
            <person name="Goodwin L."/>
            <person name="Land M."/>
            <person name="Hauser L."/>
            <person name="Chang Y.J."/>
            <person name="Jeffries C.D."/>
            <person name="Ivanova N."/>
            <person name="Mavromatis K."/>
            <person name="Mikhailova N."/>
            <person name="Chen A."/>
            <person name="Palaniappan K."/>
            <person name="Chain P."/>
            <person name="Rohde M."/>
            <person name="Goker M."/>
            <person name="Bristow J."/>
            <person name="Eisen J.A."/>
            <person name="Markowitz V."/>
            <person name="Hugenholtz P."/>
            <person name="Kyrpides N.C."/>
            <person name="Klenk H.P."/>
        </authorList>
    </citation>
    <scope>NUCLEOTIDE SEQUENCE [LARGE SCALE GENOMIC DNA]</scope>
    <source>
        <strain evidence="3">ATCC 12428 / DSM 43021 / JCM 3005 / NI 9100</strain>
    </source>
</reference>
<evidence type="ECO:0000256" key="1">
    <source>
        <dbReference type="SAM" id="MobiDB-lite"/>
    </source>
</evidence>
<dbReference type="EMBL" id="CP001814">
    <property type="protein sequence ID" value="ACZ89513.1"/>
    <property type="molecule type" value="Genomic_DNA"/>
</dbReference>
<sequence length="71" mass="7969">MCLPAKEEIKETAREQARCRRDQGYEVGDPEDGAALRVPQDVRPEDLRKCLPGRTQCTENPPSTKIDCPVT</sequence>
<dbReference type="Proteomes" id="UP000002029">
    <property type="component" value="Chromosome"/>
</dbReference>
<dbReference type="AlphaFoldDB" id="D2B5K8"/>
<organism evidence="2 3">
    <name type="scientific">Streptosporangium roseum (strain ATCC 12428 / DSM 43021 / JCM 3005 / KCTC 9067 / NCIMB 10171 / NRRL 2505 / NI 9100)</name>
    <dbReference type="NCBI Taxonomy" id="479432"/>
    <lineage>
        <taxon>Bacteria</taxon>
        <taxon>Bacillati</taxon>
        <taxon>Actinomycetota</taxon>
        <taxon>Actinomycetes</taxon>
        <taxon>Streptosporangiales</taxon>
        <taxon>Streptosporangiaceae</taxon>
        <taxon>Streptosporangium</taxon>
    </lineage>
</organism>
<dbReference type="OrthoDB" id="7949713at2"/>
<feature type="compositionally biased region" description="Basic and acidic residues" evidence="1">
    <location>
        <begin position="13"/>
        <end position="24"/>
    </location>
</feature>